<keyword evidence="1" id="KW-0560">Oxidoreductase</keyword>
<dbReference type="GO" id="GO:0016702">
    <property type="term" value="F:oxidoreductase activity, acting on single donors with incorporation of molecular oxygen, incorporation of two atoms of oxygen"/>
    <property type="evidence" value="ECO:0007669"/>
    <property type="project" value="InterPro"/>
</dbReference>
<keyword evidence="2" id="KW-1185">Reference proteome</keyword>
<dbReference type="PANTHER" id="PTHR33711">
    <property type="entry name" value="DIOXYGENASE, PUTATIVE (AFU_ORTHOLOGUE AFUA_2G02910)-RELATED"/>
    <property type="match status" value="1"/>
</dbReference>
<dbReference type="SUPFAM" id="SSF49482">
    <property type="entry name" value="Aromatic compound dioxygenase"/>
    <property type="match status" value="1"/>
</dbReference>
<dbReference type="GO" id="GO:0005506">
    <property type="term" value="F:iron ion binding"/>
    <property type="evidence" value="ECO:0007669"/>
    <property type="project" value="InterPro"/>
</dbReference>
<proteinExistence type="predicted"/>
<dbReference type="InterPro" id="IPR015889">
    <property type="entry name" value="Intradiol_dOase_core"/>
</dbReference>
<reference evidence="1 2" key="1">
    <citation type="submission" date="2018-09" db="EMBL/GenBank/DDBJ databases">
        <title>YIM 75507 draft genome.</title>
        <authorList>
            <person name="Tang S."/>
            <person name="Feng Y."/>
        </authorList>
    </citation>
    <scope>NUCLEOTIDE SEQUENCE [LARGE SCALE GENOMIC DNA]</scope>
    <source>
        <strain evidence="1 2">YIM 75507</strain>
    </source>
</reference>
<dbReference type="InterPro" id="IPR050770">
    <property type="entry name" value="Intradiol_RC_Dioxygenase"/>
</dbReference>
<sequence>MITPSQTVGPFFKFALPYDKGPHVGEGGTVRLSGTVYDGAGEPVPDALIEVNHPGGYGRCETDESGNFHFVTARPDAGHLSVIVNARGLLRHLVTRVYFPGARDELLESLGERAATLVAAGDGDDLRWDIRLQGDRETVFFRV</sequence>
<evidence type="ECO:0000313" key="1">
    <source>
        <dbReference type="EMBL" id="RJL30343.1"/>
    </source>
</evidence>
<name>A0A3A4AWY2_9ACTN</name>
<keyword evidence="1" id="KW-0223">Dioxygenase</keyword>
<dbReference type="RefSeq" id="WP_119928489.1">
    <property type="nucleotide sequence ID" value="NZ_QZEY01000009.1"/>
</dbReference>
<dbReference type="OrthoDB" id="4417174at2"/>
<organism evidence="1 2">
    <name type="scientific">Bailinhaonella thermotolerans</name>
    <dbReference type="NCBI Taxonomy" id="1070861"/>
    <lineage>
        <taxon>Bacteria</taxon>
        <taxon>Bacillati</taxon>
        <taxon>Actinomycetota</taxon>
        <taxon>Actinomycetes</taxon>
        <taxon>Streptosporangiales</taxon>
        <taxon>Streptosporangiaceae</taxon>
        <taxon>Bailinhaonella</taxon>
    </lineage>
</organism>
<dbReference type="Proteomes" id="UP000265768">
    <property type="component" value="Unassembled WGS sequence"/>
</dbReference>
<dbReference type="Gene3D" id="2.60.130.10">
    <property type="entry name" value="Aromatic compound dioxygenase"/>
    <property type="match status" value="1"/>
</dbReference>
<dbReference type="EMBL" id="QZEY01000009">
    <property type="protein sequence ID" value="RJL30343.1"/>
    <property type="molecule type" value="Genomic_DNA"/>
</dbReference>
<dbReference type="AlphaFoldDB" id="A0A3A4AWY2"/>
<accession>A0A3A4AWY2</accession>
<gene>
    <name evidence="1" type="ORF">D5H75_22435</name>
</gene>
<dbReference type="PANTHER" id="PTHR33711:SF9">
    <property type="entry name" value="PROTOCATECHUATE 3,4-DIOXYGENASE ALPHA CHAIN"/>
    <property type="match status" value="1"/>
</dbReference>
<dbReference type="Pfam" id="PF13620">
    <property type="entry name" value="CarboxypepD_reg"/>
    <property type="match status" value="1"/>
</dbReference>
<protein>
    <submittedName>
        <fullName evidence="1">Protocatechuate 3,4-dioxygenase subunit alpha</fullName>
    </submittedName>
</protein>
<evidence type="ECO:0000313" key="2">
    <source>
        <dbReference type="Proteomes" id="UP000265768"/>
    </source>
</evidence>
<comment type="caution">
    <text evidence="1">The sequence shown here is derived from an EMBL/GenBank/DDBJ whole genome shotgun (WGS) entry which is preliminary data.</text>
</comment>